<dbReference type="Pfam" id="PF04403">
    <property type="entry name" value="PqiA"/>
    <property type="match status" value="1"/>
</dbReference>
<proteinExistence type="predicted"/>
<comment type="caution">
    <text evidence="2">The sequence shown here is derived from an EMBL/GenBank/DDBJ whole genome shotgun (WGS) entry which is preliminary data.</text>
</comment>
<evidence type="ECO:0000256" key="1">
    <source>
        <dbReference type="SAM" id="Phobius"/>
    </source>
</evidence>
<feature type="transmembrane region" description="Helical" evidence="1">
    <location>
        <begin position="166"/>
        <end position="189"/>
    </location>
</feature>
<protein>
    <submittedName>
        <fullName evidence="2">Paraquat-inducible membrane protein A</fullName>
    </submittedName>
</protein>
<gene>
    <name evidence="2" type="ORF">BWK73_15735</name>
</gene>
<keyword evidence="1" id="KW-0472">Membrane</keyword>
<accession>A0A1Y1QRG4</accession>
<name>A0A1Y1QRG4_9GAMM</name>
<reference evidence="2 3" key="1">
    <citation type="submission" date="2017-01" db="EMBL/GenBank/DDBJ databases">
        <title>Novel large sulfur bacteria in the metagenomes of groundwater-fed chemosynthetic microbial mats in the Lake Huron basin.</title>
        <authorList>
            <person name="Sharrar A.M."/>
            <person name="Flood B.E."/>
            <person name="Bailey J.V."/>
            <person name="Jones D.S."/>
            <person name="Biddanda B."/>
            <person name="Ruberg S.A."/>
            <person name="Marcus D.N."/>
            <person name="Dick G.J."/>
        </authorList>
    </citation>
    <scope>NUCLEOTIDE SEQUENCE [LARGE SCALE GENOMIC DNA]</scope>
    <source>
        <strain evidence="2">A8</strain>
    </source>
</reference>
<feature type="transmembrane region" description="Helical" evidence="1">
    <location>
        <begin position="47"/>
        <end position="71"/>
    </location>
</feature>
<dbReference type="Proteomes" id="UP000192491">
    <property type="component" value="Unassembled WGS sequence"/>
</dbReference>
<sequence>MPEAEPIACQECGQLHRYRVIASGKTANCSRCGATLYRHRPGMLTSVLALTIAGLILFALTNGFPLLGLRAQGAEQELHLLGASLAFWRQGYPMVAGLIVLNIIVFPLFELLTLLVVVLTVRYRWQPDTAIFLFRWMREFKPWGMLEVFMLGVLVAVVKLGDLATLIVGAAFWSFAGLILTMAAATALLDPFTVWRALGKKHG</sequence>
<evidence type="ECO:0000313" key="3">
    <source>
        <dbReference type="Proteomes" id="UP000192491"/>
    </source>
</evidence>
<evidence type="ECO:0000313" key="2">
    <source>
        <dbReference type="EMBL" id="OQX12132.1"/>
    </source>
</evidence>
<dbReference type="EMBL" id="MTEJ01000072">
    <property type="protein sequence ID" value="OQX12132.1"/>
    <property type="molecule type" value="Genomic_DNA"/>
</dbReference>
<keyword evidence="1" id="KW-0812">Transmembrane</keyword>
<feature type="transmembrane region" description="Helical" evidence="1">
    <location>
        <begin position="91"/>
        <end position="121"/>
    </location>
</feature>
<keyword evidence="1" id="KW-1133">Transmembrane helix</keyword>
<dbReference type="AlphaFoldDB" id="A0A1Y1QRG4"/>
<dbReference type="InterPro" id="IPR007498">
    <property type="entry name" value="PqiA-like"/>
</dbReference>
<feature type="transmembrane region" description="Helical" evidence="1">
    <location>
        <begin position="142"/>
        <end position="160"/>
    </location>
</feature>
<organism evidence="2 3">
    <name type="scientific">Thiothrix lacustris</name>
    <dbReference type="NCBI Taxonomy" id="525917"/>
    <lineage>
        <taxon>Bacteria</taxon>
        <taxon>Pseudomonadati</taxon>
        <taxon>Pseudomonadota</taxon>
        <taxon>Gammaproteobacteria</taxon>
        <taxon>Thiotrichales</taxon>
        <taxon>Thiotrichaceae</taxon>
        <taxon>Thiothrix</taxon>
    </lineage>
</organism>